<evidence type="ECO:0000256" key="3">
    <source>
        <dbReference type="ARBA" id="ARBA00022989"/>
    </source>
</evidence>
<evidence type="ECO:0000256" key="4">
    <source>
        <dbReference type="ARBA" id="ARBA00023136"/>
    </source>
</evidence>
<feature type="region of interest" description="Disordered" evidence="8">
    <location>
        <begin position="1"/>
        <end position="24"/>
    </location>
</feature>
<keyword evidence="4 7" id="KW-0472">Membrane</keyword>
<dbReference type="AlphaFoldDB" id="A0A2K2UEH3"/>
<dbReference type="Gene3D" id="3.30.1490.480">
    <property type="entry name" value="Endolytic murein transglycosylase"/>
    <property type="match status" value="1"/>
</dbReference>
<comment type="catalytic activity">
    <reaction evidence="7">
        <text>a peptidoglycan chain = a peptidoglycan chain with N-acetyl-1,6-anhydromuramyl-[peptide] at the reducing end + a peptidoglycan chain with N-acetylglucosamine at the non-reducing end.</text>
        <dbReference type="EC" id="4.2.2.29"/>
    </reaction>
</comment>
<feature type="compositionally biased region" description="Basic residues" evidence="8">
    <location>
        <begin position="1"/>
        <end position="22"/>
    </location>
</feature>
<dbReference type="GO" id="GO:0009252">
    <property type="term" value="P:peptidoglycan biosynthetic process"/>
    <property type="evidence" value="ECO:0007669"/>
    <property type="project" value="UniProtKB-UniRule"/>
</dbReference>
<accession>A0A2K2UEH3</accession>
<evidence type="ECO:0000256" key="7">
    <source>
        <dbReference type="HAMAP-Rule" id="MF_02065"/>
    </source>
</evidence>
<comment type="caution">
    <text evidence="9">The sequence shown here is derived from an EMBL/GenBank/DDBJ whole genome shotgun (WGS) entry which is preliminary data.</text>
</comment>
<dbReference type="GO" id="GO:0005886">
    <property type="term" value="C:plasma membrane"/>
    <property type="evidence" value="ECO:0007669"/>
    <property type="project" value="UniProtKB-SubCell"/>
</dbReference>
<gene>
    <name evidence="7" type="primary">mltG</name>
    <name evidence="9" type="ORF">C2L71_01265</name>
</gene>
<keyword evidence="5 7" id="KW-0456">Lyase</keyword>
<evidence type="ECO:0000256" key="8">
    <source>
        <dbReference type="SAM" id="MobiDB-lite"/>
    </source>
</evidence>
<comment type="function">
    <text evidence="7">Functions as a peptidoglycan terminase that cleaves nascent peptidoglycan strands endolytically to terminate their elongation.</text>
</comment>
<evidence type="ECO:0000313" key="10">
    <source>
        <dbReference type="Proteomes" id="UP000236197"/>
    </source>
</evidence>
<comment type="subcellular location">
    <subcellularLocation>
        <location evidence="7">Cell membrane</location>
        <topology evidence="7">Single-pass membrane protein</topology>
    </subcellularLocation>
</comment>
<evidence type="ECO:0000256" key="2">
    <source>
        <dbReference type="ARBA" id="ARBA00022692"/>
    </source>
</evidence>
<evidence type="ECO:0000313" key="9">
    <source>
        <dbReference type="EMBL" id="PNV68642.1"/>
    </source>
</evidence>
<keyword evidence="10" id="KW-1185">Reference proteome</keyword>
<protein>
    <recommendedName>
        <fullName evidence="7">Endolytic murein transglycosylase</fullName>
        <ecNumber evidence="7">4.2.2.29</ecNumber>
    </recommendedName>
    <alternativeName>
        <fullName evidence="7">Peptidoglycan lytic transglycosylase</fullName>
    </alternativeName>
    <alternativeName>
        <fullName evidence="7">Peptidoglycan polymerization terminase</fullName>
    </alternativeName>
</protein>
<dbReference type="NCBIfam" id="TIGR00247">
    <property type="entry name" value="endolytic transglycosylase MltG"/>
    <property type="match status" value="1"/>
</dbReference>
<dbReference type="OrthoDB" id="9814591at2"/>
<dbReference type="PANTHER" id="PTHR30518:SF2">
    <property type="entry name" value="ENDOLYTIC MUREIN TRANSGLYCOSYLASE"/>
    <property type="match status" value="1"/>
</dbReference>
<reference evidence="10" key="1">
    <citation type="submission" date="2018-01" db="EMBL/GenBank/DDBJ databases">
        <title>Rubneribacter badeniensis gen. nov., sp. nov., and Colonibacter rubneri, gen. nov., sp. nov., WGS of new members of the Eggerthellaceae.</title>
        <authorList>
            <person name="Danylec N."/>
            <person name="Stoll D.A."/>
            <person name="Doetsch A."/>
            <person name="Kulling S.E."/>
            <person name="Huch M."/>
        </authorList>
    </citation>
    <scope>NUCLEOTIDE SEQUENCE [LARGE SCALE GENOMIC DNA]</scope>
    <source>
        <strain evidence="10">ResAG-96</strain>
    </source>
</reference>
<evidence type="ECO:0000256" key="1">
    <source>
        <dbReference type="ARBA" id="ARBA00022475"/>
    </source>
</evidence>
<comment type="similarity">
    <text evidence="7">Belongs to the transglycosylase MltG family.</text>
</comment>
<keyword evidence="3 7" id="KW-1133">Transmembrane helix</keyword>
<dbReference type="EC" id="4.2.2.29" evidence="7"/>
<dbReference type="Proteomes" id="UP000236197">
    <property type="component" value="Unassembled WGS sequence"/>
</dbReference>
<dbReference type="InterPro" id="IPR003770">
    <property type="entry name" value="MLTG-like"/>
</dbReference>
<feature type="site" description="Important for catalytic activity" evidence="7">
    <location>
        <position position="270"/>
    </location>
</feature>
<keyword evidence="6 7" id="KW-0961">Cell wall biogenesis/degradation</keyword>
<organism evidence="9 10">
    <name type="scientific">Enteroscipio rubneri</name>
    <dbReference type="NCBI Taxonomy" id="2070686"/>
    <lineage>
        <taxon>Bacteria</taxon>
        <taxon>Bacillati</taxon>
        <taxon>Actinomycetota</taxon>
        <taxon>Coriobacteriia</taxon>
        <taxon>Eggerthellales</taxon>
        <taxon>Eggerthellaceae</taxon>
        <taxon>Enteroscipio</taxon>
    </lineage>
</organism>
<keyword evidence="2 7" id="KW-0812">Transmembrane</keyword>
<dbReference type="EMBL" id="PPEK01000001">
    <property type="protein sequence ID" value="PNV68642.1"/>
    <property type="molecule type" value="Genomic_DNA"/>
</dbReference>
<name>A0A2K2UEH3_9ACTN</name>
<dbReference type="RefSeq" id="WP_103263969.1">
    <property type="nucleotide sequence ID" value="NZ_CABMLE010000001.1"/>
</dbReference>
<feature type="transmembrane region" description="Helical" evidence="7">
    <location>
        <begin position="46"/>
        <end position="68"/>
    </location>
</feature>
<dbReference type="GO" id="GO:0071555">
    <property type="term" value="P:cell wall organization"/>
    <property type="evidence" value="ECO:0007669"/>
    <property type="project" value="UniProtKB-KW"/>
</dbReference>
<evidence type="ECO:0000256" key="5">
    <source>
        <dbReference type="ARBA" id="ARBA00023239"/>
    </source>
</evidence>
<dbReference type="HAMAP" id="MF_02065">
    <property type="entry name" value="MltG"/>
    <property type="match status" value="1"/>
</dbReference>
<proteinExistence type="inferred from homology"/>
<sequence>MPPRRKQVTYSRRPTHAARAAHARGERQFRKYDTSYIRPKRSAAPIVFTVILAIVVLGGLGFGAFYLFNSCSSSSVELLAEGEEATVVVEEGAGARDIGQRLVEARLVPTSAEFTKRVNELGVDGGLKPGTYTFSGGTSLDDIIRTLQAGPAAGHTLTVPEGFTLGQIASSVAEATGGRITAEAFQTAASDASVYAADFAFLADAGQNSLEGFLFPKTYEVDDDATADSIIRMMLSQFQAETANLDWAYATDRGFSVYDAVKLASIVEKESSGEDDIRKKVAAVFYNRLTTEGEPAYGMIGSDATTAYEIGGDPSDYDWDTDSPYNTRKNPGLPPTPICSPSLSCLQAVCAPVPDFGDYYFFSFWPNESGGTDYFFDKTYDDHLATVAAHS</sequence>
<dbReference type="PANTHER" id="PTHR30518">
    <property type="entry name" value="ENDOLYTIC MUREIN TRANSGLYCOSYLASE"/>
    <property type="match status" value="1"/>
</dbReference>
<keyword evidence="1 7" id="KW-1003">Cell membrane</keyword>
<evidence type="ECO:0000256" key="6">
    <source>
        <dbReference type="ARBA" id="ARBA00023316"/>
    </source>
</evidence>
<dbReference type="GO" id="GO:0008932">
    <property type="term" value="F:lytic endotransglycosylase activity"/>
    <property type="evidence" value="ECO:0007669"/>
    <property type="project" value="UniProtKB-UniRule"/>
</dbReference>
<dbReference type="Pfam" id="PF02618">
    <property type="entry name" value="YceG"/>
    <property type="match status" value="1"/>
</dbReference>